<dbReference type="GO" id="GO:0008168">
    <property type="term" value="F:methyltransferase activity"/>
    <property type="evidence" value="ECO:0007669"/>
    <property type="project" value="UniProtKB-KW"/>
</dbReference>
<evidence type="ECO:0000313" key="8">
    <source>
        <dbReference type="EMBL" id="AOW81010.1"/>
    </source>
</evidence>
<keyword evidence="3 8" id="KW-0489">Methyltransferase</keyword>
<reference evidence="8 9" key="1">
    <citation type="submission" date="2016-06" db="EMBL/GenBank/DDBJ databases">
        <title>Discovery of anaerobic lithoheterotrophic haloarchaeon capable of sulfur respiration by hydrogen and formate.</title>
        <authorList>
            <person name="Sorokin D.Y."/>
            <person name="Kublanov I.V."/>
            <person name="Roman P."/>
            <person name="Sinninghe Damste J.S."/>
            <person name="Golyshin P.N."/>
            <person name="Rojo D."/>
            <person name="Ciordia S."/>
            <person name="Mena Md.C."/>
            <person name="Ferrer M."/>
            <person name="Smedile F."/>
            <person name="Messina E."/>
            <person name="La Cono V."/>
            <person name="Yakimov M.M."/>
        </authorList>
    </citation>
    <scope>NUCLEOTIDE SEQUENCE [LARGE SCALE GENOMIC DNA]</scope>
    <source>
        <strain evidence="8 9">HTSR1</strain>
    </source>
</reference>
<dbReference type="STRING" id="1873524.HSR6_1914"/>
<evidence type="ECO:0000259" key="7">
    <source>
        <dbReference type="Pfam" id="PF00590"/>
    </source>
</evidence>
<dbReference type="InterPro" id="IPR014776">
    <property type="entry name" value="4pyrrole_Mease_sub2"/>
</dbReference>
<dbReference type="EMBL" id="CP016070">
    <property type="protein sequence ID" value="AOW81010.1"/>
    <property type="molecule type" value="Genomic_DNA"/>
</dbReference>
<dbReference type="PATRIC" id="fig|1855411.3.peg.1854"/>
<dbReference type="InterPro" id="IPR006363">
    <property type="entry name" value="Cbl_synth_CobJ/CibH_dom"/>
</dbReference>
<dbReference type="PANTHER" id="PTHR47036">
    <property type="entry name" value="COBALT-FACTOR III C(17)-METHYLTRANSFERASE-RELATED"/>
    <property type="match status" value="1"/>
</dbReference>
<dbReference type="CDD" id="cd11646">
    <property type="entry name" value="Precorrin_3B_C17_MT"/>
    <property type="match status" value="1"/>
</dbReference>
<dbReference type="InterPro" id="IPR000878">
    <property type="entry name" value="4pyrrol_Mease"/>
</dbReference>
<dbReference type="InterPro" id="IPR051810">
    <property type="entry name" value="Precorrin_MeTrfase"/>
</dbReference>
<evidence type="ECO:0000256" key="6">
    <source>
        <dbReference type="SAM" id="MobiDB-lite"/>
    </source>
</evidence>
<evidence type="ECO:0000256" key="2">
    <source>
        <dbReference type="ARBA" id="ARBA00022573"/>
    </source>
</evidence>
<dbReference type="Pfam" id="PF00590">
    <property type="entry name" value="TP_methylase"/>
    <property type="match status" value="1"/>
</dbReference>
<keyword evidence="4 8" id="KW-0808">Transferase</keyword>
<feature type="region of interest" description="Disordered" evidence="6">
    <location>
        <begin position="1"/>
        <end position="20"/>
    </location>
</feature>
<dbReference type="NCBIfam" id="TIGR01466">
    <property type="entry name" value="cobJ_cbiH"/>
    <property type="match status" value="1"/>
</dbReference>
<evidence type="ECO:0000256" key="3">
    <source>
        <dbReference type="ARBA" id="ARBA00022603"/>
    </source>
</evidence>
<keyword evidence="2" id="KW-0169">Cobalamin biosynthesis</keyword>
<name>A0A1D8S6M5_9EURY</name>
<dbReference type="GO" id="GO:0009236">
    <property type="term" value="P:cobalamin biosynthetic process"/>
    <property type="evidence" value="ECO:0007669"/>
    <property type="project" value="UniProtKB-UniPathway"/>
</dbReference>
<evidence type="ECO:0000256" key="1">
    <source>
        <dbReference type="ARBA" id="ARBA00004953"/>
    </source>
</evidence>
<evidence type="ECO:0000313" key="9">
    <source>
        <dbReference type="Proteomes" id="UP000185608"/>
    </source>
</evidence>
<dbReference type="AlphaFoldDB" id="A0A1D8S6M5"/>
<dbReference type="GeneID" id="29829835"/>
<comment type="pathway">
    <text evidence="1">Cofactor biosynthesis; adenosylcobalamin biosynthesis.</text>
</comment>
<dbReference type="Proteomes" id="UP000185608">
    <property type="component" value="Chromosome"/>
</dbReference>
<dbReference type="KEGG" id="halh:HTSR_1845"/>
<dbReference type="SUPFAM" id="SSF53790">
    <property type="entry name" value="Tetrapyrrole methylase"/>
    <property type="match status" value="1"/>
</dbReference>
<dbReference type="UniPathway" id="UPA00148"/>
<evidence type="ECO:0000256" key="5">
    <source>
        <dbReference type="ARBA" id="ARBA00022691"/>
    </source>
</evidence>
<dbReference type="InterPro" id="IPR035996">
    <property type="entry name" value="4pyrrol_Methylase_sf"/>
</dbReference>
<dbReference type="RefSeq" id="WP_070365665.1">
    <property type="nucleotide sequence ID" value="NZ_CP016070.1"/>
</dbReference>
<protein>
    <submittedName>
        <fullName evidence="8">Precorrin-3B C17-methyltransferase</fullName>
    </submittedName>
</protein>
<sequence length="277" mass="29482">MTERPSDPETGTDETNRTTADVGRLVAVGIGPGHPEGMTVRARETLQAVEQIVGYETYIDLLPDALLDAAESVYATGMGSEVERTESAVDRAIDGASVALVGSGDPNVYALGGLVLEVLESRGVAPAAVDFEVVPGVPAAQSSAARLGAPLVNDAVTISLSDHLTTREEIESRLRAVAPEDFAIAIYNPWSPNRAAIFQQACEILLEHRAPDTPVGIVHGAGRADEQTRLLTLGELPEMGDAAVLDMTATIVVGTDETRIWGDRMITPRGYERKYDY</sequence>
<evidence type="ECO:0000256" key="4">
    <source>
        <dbReference type="ARBA" id="ARBA00022679"/>
    </source>
</evidence>
<proteinExistence type="predicted"/>
<dbReference type="Gene3D" id="3.30.950.10">
    <property type="entry name" value="Methyltransferase, Cobalt-precorrin-4 Transmethylase, Domain 2"/>
    <property type="match status" value="1"/>
</dbReference>
<accession>A0A1D8S6M5</accession>
<feature type="domain" description="Tetrapyrrole methylase" evidence="7">
    <location>
        <begin position="24"/>
        <end position="236"/>
    </location>
</feature>
<keyword evidence="5" id="KW-0949">S-adenosyl-L-methionine</keyword>
<dbReference type="PANTHER" id="PTHR47036:SF1">
    <property type="entry name" value="COBALT-FACTOR III C(17)-METHYLTRANSFERASE-RELATED"/>
    <property type="match status" value="1"/>
</dbReference>
<gene>
    <name evidence="8" type="primary">cbiH2</name>
    <name evidence="8" type="ORF">HTSR_1845</name>
</gene>
<organism evidence="8 9">
    <name type="scientific">Halodesulfurarchaeum formicicum</name>
    <dbReference type="NCBI Taxonomy" id="1873524"/>
    <lineage>
        <taxon>Archaea</taxon>
        <taxon>Methanobacteriati</taxon>
        <taxon>Methanobacteriota</taxon>
        <taxon>Stenosarchaea group</taxon>
        <taxon>Halobacteria</taxon>
        <taxon>Halobacteriales</taxon>
        <taxon>Halobacteriaceae</taxon>
        <taxon>Halodesulfurarchaeum</taxon>
    </lineage>
</organism>
<dbReference type="Gene3D" id="3.40.1010.10">
    <property type="entry name" value="Cobalt-precorrin-4 Transmethylase, Domain 1"/>
    <property type="match status" value="1"/>
</dbReference>
<dbReference type="InterPro" id="IPR014777">
    <property type="entry name" value="4pyrrole_Mease_sub1"/>
</dbReference>
<dbReference type="GO" id="GO:0032259">
    <property type="term" value="P:methylation"/>
    <property type="evidence" value="ECO:0007669"/>
    <property type="project" value="UniProtKB-KW"/>
</dbReference>